<evidence type="ECO:0000256" key="2">
    <source>
        <dbReference type="ARBA" id="ARBA00022630"/>
    </source>
</evidence>
<dbReference type="PANTHER" id="PTHR42707">
    <property type="entry name" value="ACYL-COA DEHYDROGENASE"/>
    <property type="match status" value="1"/>
</dbReference>
<name>A0A5C4RV36_9GAMM</name>
<evidence type="ECO:0000259" key="7">
    <source>
        <dbReference type="Pfam" id="PF18158"/>
    </source>
</evidence>
<sequence length="551" mass="59605">MDLRERFLTHRVENQPPPLAPYDAFATDLPLREALAREGGDWARAQVAEYGKLAGGELMMLGRLANENRPRLYACDRFGHRLDEVEFHPAYHQLMDTAVRHGVPGFGWRHADRPGAHVARAALMFLHNQADQGSSCPLTMTYACVPALRHQPDLAASWLPRVAAPDYDPRHVPAWDKAGNTIGMGMTEKQGGSDVRANSTRAFPVAAAGPGRLYELVGHKWFFSAPMCDAFLVLAQAAGGLSCFLLPRFAPDGTRNAIRIQRLKDKLGDWSNASSEVEFQGAAAWLVGEEGRGVATILQMVALTRQDCLIGSASLMRQALVQAMHHARHRSAFGKPLVRQPLMRSVLADLALESEAATALTFRVARAVDASARDPNEAAFARLATALGKYWVCKRAPAFVNEAQECLGGAGYVEESGLPRLYRQAPLNSIWEGSGNIQCLDLLRVLGREPESAAAFFAELDAARGGHVLLDAEVARLKQDLNADPASLEAGARRLAERLALALQAALLVRAGQVPVADSFCAQRLGPDRALVYGGLAADAPVATLLERAGP</sequence>
<comment type="similarity">
    <text evidence="1 4">Belongs to the acyl-CoA dehydrogenase family.</text>
</comment>
<keyword evidence="3 4" id="KW-0274">FAD</keyword>
<dbReference type="Gene3D" id="1.20.140.10">
    <property type="entry name" value="Butyryl-CoA Dehydrogenase, subunit A, domain 3"/>
    <property type="match status" value="1"/>
</dbReference>
<dbReference type="InterPro" id="IPR052904">
    <property type="entry name" value="Acyl-CoA_dehydrogenase-like"/>
</dbReference>
<evidence type="ECO:0000313" key="8">
    <source>
        <dbReference type="EMBL" id="TNJ35040.1"/>
    </source>
</evidence>
<accession>A0A5C4RV36</accession>
<keyword evidence="4 8" id="KW-0560">Oxidoreductase</keyword>
<dbReference type="InterPro" id="IPR036250">
    <property type="entry name" value="AcylCo_DH-like_C"/>
</dbReference>
<feature type="domain" description="Acyl-CoA dehydrogenase/oxidase C-terminal" evidence="5">
    <location>
        <begin position="291"/>
        <end position="446"/>
    </location>
</feature>
<dbReference type="EMBL" id="SMDR01000001">
    <property type="protein sequence ID" value="TNJ35040.1"/>
    <property type="molecule type" value="Genomic_DNA"/>
</dbReference>
<evidence type="ECO:0000313" key="9">
    <source>
        <dbReference type="Proteomes" id="UP000305760"/>
    </source>
</evidence>
<protein>
    <submittedName>
        <fullName evidence="8">Isovaleryl-CoA dehydrogenase</fullName>
        <ecNumber evidence="8">1.3.8.4</ecNumber>
    </submittedName>
</protein>
<evidence type="ECO:0000259" key="6">
    <source>
        <dbReference type="Pfam" id="PF02770"/>
    </source>
</evidence>
<evidence type="ECO:0000256" key="3">
    <source>
        <dbReference type="ARBA" id="ARBA00022827"/>
    </source>
</evidence>
<keyword evidence="9" id="KW-1185">Reference proteome</keyword>
<keyword evidence="2 4" id="KW-0285">Flavoprotein</keyword>
<dbReference type="Gene3D" id="2.40.110.20">
    <property type="match status" value="1"/>
</dbReference>
<dbReference type="InterPro" id="IPR009075">
    <property type="entry name" value="AcylCo_DH/oxidase_C"/>
</dbReference>
<dbReference type="Gene3D" id="6.10.250.600">
    <property type="match status" value="1"/>
</dbReference>
<evidence type="ECO:0000256" key="4">
    <source>
        <dbReference type="RuleBase" id="RU362125"/>
    </source>
</evidence>
<dbReference type="Pfam" id="PF02770">
    <property type="entry name" value="Acyl-CoA_dh_M"/>
    <property type="match status" value="1"/>
</dbReference>
<dbReference type="InterPro" id="IPR041504">
    <property type="entry name" value="AidB_N"/>
</dbReference>
<dbReference type="NCBIfam" id="NF008594">
    <property type="entry name" value="PRK11561.1"/>
    <property type="match status" value="1"/>
</dbReference>
<proteinExistence type="inferred from homology"/>
<feature type="domain" description="Acyl-CoA oxidase/dehydrogenase middle" evidence="6">
    <location>
        <begin position="184"/>
        <end position="280"/>
    </location>
</feature>
<dbReference type="SUPFAM" id="SSF56645">
    <property type="entry name" value="Acyl-CoA dehydrogenase NM domain-like"/>
    <property type="match status" value="1"/>
</dbReference>
<reference evidence="8 9" key="1">
    <citation type="submission" date="2019-03" db="EMBL/GenBank/DDBJ databases">
        <title>Arenimonas daejeonensis sp. nov., isolated from compost.</title>
        <authorList>
            <person name="Jeon C.O."/>
        </authorList>
    </citation>
    <scope>NUCLEOTIDE SEQUENCE [LARGE SCALE GENOMIC DNA]</scope>
    <source>
        <strain evidence="8 9">R29</strain>
    </source>
</reference>
<comment type="caution">
    <text evidence="8">The sequence shown here is derived from an EMBL/GenBank/DDBJ whole genome shotgun (WGS) entry which is preliminary data.</text>
</comment>
<feature type="domain" description="Adaptive response protein AidB N-terminal" evidence="7">
    <location>
        <begin position="14"/>
        <end position="169"/>
    </location>
</feature>
<evidence type="ECO:0000259" key="5">
    <source>
        <dbReference type="Pfam" id="PF00441"/>
    </source>
</evidence>
<dbReference type="Pfam" id="PF00441">
    <property type="entry name" value="Acyl-CoA_dh_1"/>
    <property type="match status" value="1"/>
</dbReference>
<dbReference type="OrthoDB" id="9771038at2"/>
<dbReference type="InterPro" id="IPR006091">
    <property type="entry name" value="Acyl-CoA_Oxase/DH_mid-dom"/>
</dbReference>
<dbReference type="AlphaFoldDB" id="A0A5C4RV36"/>
<dbReference type="Proteomes" id="UP000305760">
    <property type="component" value="Unassembled WGS sequence"/>
</dbReference>
<dbReference type="InterPro" id="IPR009100">
    <property type="entry name" value="AcylCoA_DH/oxidase_NM_dom_sf"/>
</dbReference>
<comment type="cofactor">
    <cofactor evidence="4">
        <name>FAD</name>
        <dbReference type="ChEBI" id="CHEBI:57692"/>
    </cofactor>
</comment>
<dbReference type="EC" id="1.3.8.4" evidence="8"/>
<dbReference type="Pfam" id="PF18158">
    <property type="entry name" value="AidB_N"/>
    <property type="match status" value="1"/>
</dbReference>
<organism evidence="8 9">
    <name type="scientific">Arenimonas terrae</name>
    <dbReference type="NCBI Taxonomy" id="2546226"/>
    <lineage>
        <taxon>Bacteria</taxon>
        <taxon>Pseudomonadati</taxon>
        <taxon>Pseudomonadota</taxon>
        <taxon>Gammaproteobacteria</taxon>
        <taxon>Lysobacterales</taxon>
        <taxon>Lysobacteraceae</taxon>
        <taxon>Arenimonas</taxon>
    </lineage>
</organism>
<dbReference type="PANTHER" id="PTHR42707:SF3">
    <property type="entry name" value="ACYL-COA DEHYDROGENASE AIDB-RELATED"/>
    <property type="match status" value="1"/>
</dbReference>
<dbReference type="RefSeq" id="WP_139446123.1">
    <property type="nucleotide sequence ID" value="NZ_SMDR01000001.1"/>
</dbReference>
<dbReference type="GO" id="GO:0008470">
    <property type="term" value="F:3-methylbutanoyl-CoA dehydrogenase activity"/>
    <property type="evidence" value="ECO:0007669"/>
    <property type="project" value="UniProtKB-EC"/>
</dbReference>
<dbReference type="SUPFAM" id="SSF47203">
    <property type="entry name" value="Acyl-CoA dehydrogenase C-terminal domain-like"/>
    <property type="match status" value="1"/>
</dbReference>
<evidence type="ECO:0000256" key="1">
    <source>
        <dbReference type="ARBA" id="ARBA00009347"/>
    </source>
</evidence>
<gene>
    <name evidence="8" type="ORF">E1B00_04490</name>
</gene>